<keyword evidence="1" id="KW-1133">Transmembrane helix</keyword>
<evidence type="ECO:0000256" key="1">
    <source>
        <dbReference type="SAM" id="Phobius"/>
    </source>
</evidence>
<dbReference type="InterPro" id="IPR050778">
    <property type="entry name" value="Cueball_EGF_LRP_Nidogen"/>
</dbReference>
<keyword evidence="1" id="KW-0472">Membrane</keyword>
<reference evidence="3" key="1">
    <citation type="submission" date="2016-11" db="UniProtKB">
        <authorList>
            <consortium name="WormBaseParasite"/>
        </authorList>
    </citation>
    <scope>IDENTIFICATION</scope>
</reference>
<dbReference type="InterPro" id="IPR011042">
    <property type="entry name" value="6-blade_b-propeller_TolB-like"/>
</dbReference>
<protein>
    <submittedName>
        <fullName evidence="3">Str_synth domain-containing protein</fullName>
    </submittedName>
</protein>
<dbReference type="GO" id="GO:0060070">
    <property type="term" value="P:canonical Wnt signaling pathway"/>
    <property type="evidence" value="ECO:0007669"/>
    <property type="project" value="TreeGrafter"/>
</dbReference>
<evidence type="ECO:0000313" key="3">
    <source>
        <dbReference type="WBParaSite" id="Hba_13200"/>
    </source>
</evidence>
<dbReference type="AlphaFoldDB" id="A0A1I7X733"/>
<dbReference type="Pfam" id="PF00058">
    <property type="entry name" value="Ldl_recept_b"/>
    <property type="match status" value="1"/>
</dbReference>
<dbReference type="GO" id="GO:0005886">
    <property type="term" value="C:plasma membrane"/>
    <property type="evidence" value="ECO:0007669"/>
    <property type="project" value="TreeGrafter"/>
</dbReference>
<proteinExistence type="predicted"/>
<accession>A0A1I7X733</accession>
<dbReference type="WBParaSite" id="Hba_13200">
    <property type="protein sequence ID" value="Hba_13200"/>
    <property type="gene ID" value="Hba_13200"/>
</dbReference>
<keyword evidence="2" id="KW-1185">Reference proteome</keyword>
<dbReference type="PANTHER" id="PTHR46513">
    <property type="entry name" value="VITELLOGENIN RECEPTOR-LIKE PROTEIN-RELATED-RELATED"/>
    <property type="match status" value="1"/>
</dbReference>
<sequence>MDLDTGKRRTLFSDVLEEPRAIAVDPEMGLIFWTDWGKMARIERAGMDGQHRTVIFRKLKKAVGSVDLATNGASSGFSLSTMLFLLMLSIFTVMVSYILLKRIIYFSVFNFEPLIKGLVYYRRRRSTGTFTALNFDNPIYRRTVEAEMDDPFRDPFRDDPQADGVLPPSRLVLADPENNVHNSIIEPMDRPLTS</sequence>
<feature type="transmembrane region" description="Helical" evidence="1">
    <location>
        <begin position="77"/>
        <end position="100"/>
    </location>
</feature>
<evidence type="ECO:0000313" key="2">
    <source>
        <dbReference type="Proteomes" id="UP000095283"/>
    </source>
</evidence>
<dbReference type="PANTHER" id="PTHR46513:SF13">
    <property type="entry name" value="EGF-LIKE DOMAIN-CONTAINING PROTEIN"/>
    <property type="match status" value="1"/>
</dbReference>
<keyword evidence="1" id="KW-0812">Transmembrane</keyword>
<dbReference type="InterPro" id="IPR000033">
    <property type="entry name" value="LDLR_classB_rpt"/>
</dbReference>
<dbReference type="GO" id="GO:0017147">
    <property type="term" value="F:Wnt-protein binding"/>
    <property type="evidence" value="ECO:0007669"/>
    <property type="project" value="TreeGrafter"/>
</dbReference>
<dbReference type="GO" id="GO:0042813">
    <property type="term" value="F:Wnt receptor activity"/>
    <property type="evidence" value="ECO:0007669"/>
    <property type="project" value="TreeGrafter"/>
</dbReference>
<dbReference type="Gene3D" id="2.120.10.30">
    <property type="entry name" value="TolB, C-terminal domain"/>
    <property type="match status" value="1"/>
</dbReference>
<dbReference type="SMART" id="SM00135">
    <property type="entry name" value="LY"/>
    <property type="match status" value="1"/>
</dbReference>
<dbReference type="Proteomes" id="UP000095283">
    <property type="component" value="Unplaced"/>
</dbReference>
<organism evidence="2 3">
    <name type="scientific">Heterorhabditis bacteriophora</name>
    <name type="common">Entomopathogenic nematode worm</name>
    <dbReference type="NCBI Taxonomy" id="37862"/>
    <lineage>
        <taxon>Eukaryota</taxon>
        <taxon>Metazoa</taxon>
        <taxon>Ecdysozoa</taxon>
        <taxon>Nematoda</taxon>
        <taxon>Chromadorea</taxon>
        <taxon>Rhabditida</taxon>
        <taxon>Rhabditina</taxon>
        <taxon>Rhabditomorpha</taxon>
        <taxon>Strongyloidea</taxon>
        <taxon>Heterorhabditidae</taxon>
        <taxon>Heterorhabditis</taxon>
    </lineage>
</organism>
<dbReference type="SUPFAM" id="SSF63825">
    <property type="entry name" value="YWTD domain"/>
    <property type="match status" value="1"/>
</dbReference>
<name>A0A1I7X733_HETBA</name>